<reference evidence="1 2" key="1">
    <citation type="submission" date="2016-03" db="EMBL/GenBank/DDBJ databases">
        <title>EvidentialGene: Evidence-directed Construction of Genes on Genomes.</title>
        <authorList>
            <person name="Gilbert D.G."/>
            <person name="Choi J.-H."/>
            <person name="Mockaitis K."/>
            <person name="Colbourne J."/>
            <person name="Pfrender M."/>
        </authorList>
    </citation>
    <scope>NUCLEOTIDE SEQUENCE [LARGE SCALE GENOMIC DNA]</scope>
    <source>
        <strain evidence="1 2">Xinb3</strain>
        <tissue evidence="1">Complete organism</tissue>
    </source>
</reference>
<sequence length="125" mass="14340">RFHVTKSVKVAKVSTWAHSDANVATVFSGTRDFMNVIAVKIAIYLPFDVTGANSPVVPCGHYREETHILHHYAVYGKLRWVDSLSNRIHRRNNGNGSTLYLQCNVHRIVFPYSPIVQYHYQKNRS</sequence>
<dbReference type="AlphaFoldDB" id="A0A164KZJ1"/>
<accession>A0A164KZJ1</accession>
<evidence type="ECO:0000313" key="2">
    <source>
        <dbReference type="Proteomes" id="UP000076858"/>
    </source>
</evidence>
<organism evidence="1 2">
    <name type="scientific">Daphnia magna</name>
    <dbReference type="NCBI Taxonomy" id="35525"/>
    <lineage>
        <taxon>Eukaryota</taxon>
        <taxon>Metazoa</taxon>
        <taxon>Ecdysozoa</taxon>
        <taxon>Arthropoda</taxon>
        <taxon>Crustacea</taxon>
        <taxon>Branchiopoda</taxon>
        <taxon>Diplostraca</taxon>
        <taxon>Cladocera</taxon>
        <taxon>Anomopoda</taxon>
        <taxon>Daphniidae</taxon>
        <taxon>Daphnia</taxon>
    </lineage>
</organism>
<dbReference type="EMBL" id="LRGB01003229">
    <property type="protein sequence ID" value="KZS03670.1"/>
    <property type="molecule type" value="Genomic_DNA"/>
</dbReference>
<dbReference type="Proteomes" id="UP000076858">
    <property type="component" value="Unassembled WGS sequence"/>
</dbReference>
<comment type="caution">
    <text evidence="1">The sequence shown here is derived from an EMBL/GenBank/DDBJ whole genome shotgun (WGS) entry which is preliminary data.</text>
</comment>
<proteinExistence type="predicted"/>
<name>A0A164KZJ1_9CRUS</name>
<protein>
    <submittedName>
        <fullName evidence="1">Uncharacterized protein</fullName>
    </submittedName>
</protein>
<gene>
    <name evidence="1" type="ORF">APZ42_033554</name>
</gene>
<evidence type="ECO:0000313" key="1">
    <source>
        <dbReference type="EMBL" id="KZS03670.1"/>
    </source>
</evidence>
<keyword evidence="2" id="KW-1185">Reference proteome</keyword>
<feature type="non-terminal residue" evidence="1">
    <location>
        <position position="1"/>
    </location>
</feature>